<feature type="region of interest" description="Disordered" evidence="1">
    <location>
        <begin position="35"/>
        <end position="57"/>
    </location>
</feature>
<evidence type="ECO:0000256" key="1">
    <source>
        <dbReference type="SAM" id="MobiDB-lite"/>
    </source>
</evidence>
<dbReference type="EMBL" id="VSWD01000012">
    <property type="protein sequence ID" value="KAK3086502.1"/>
    <property type="molecule type" value="Genomic_DNA"/>
</dbReference>
<dbReference type="Proteomes" id="UP001186944">
    <property type="component" value="Unassembled WGS sequence"/>
</dbReference>
<organism evidence="2 3">
    <name type="scientific">Pinctada imbricata</name>
    <name type="common">Atlantic pearl-oyster</name>
    <name type="synonym">Pinctada martensii</name>
    <dbReference type="NCBI Taxonomy" id="66713"/>
    <lineage>
        <taxon>Eukaryota</taxon>
        <taxon>Metazoa</taxon>
        <taxon>Spiralia</taxon>
        <taxon>Lophotrochozoa</taxon>
        <taxon>Mollusca</taxon>
        <taxon>Bivalvia</taxon>
        <taxon>Autobranchia</taxon>
        <taxon>Pteriomorphia</taxon>
        <taxon>Pterioida</taxon>
        <taxon>Pterioidea</taxon>
        <taxon>Pteriidae</taxon>
        <taxon>Pinctada</taxon>
    </lineage>
</organism>
<accession>A0AA89BPM9</accession>
<keyword evidence="3" id="KW-1185">Reference proteome</keyword>
<evidence type="ECO:0000313" key="2">
    <source>
        <dbReference type="EMBL" id="KAK3086502.1"/>
    </source>
</evidence>
<reference evidence="2" key="1">
    <citation type="submission" date="2019-08" db="EMBL/GenBank/DDBJ databases">
        <title>The improved chromosome-level genome for the pearl oyster Pinctada fucata martensii using PacBio sequencing and Hi-C.</title>
        <authorList>
            <person name="Zheng Z."/>
        </authorList>
    </citation>
    <scope>NUCLEOTIDE SEQUENCE</scope>
    <source>
        <strain evidence="2">ZZ-2019</strain>
        <tissue evidence="2">Adductor muscle</tissue>
    </source>
</reference>
<evidence type="ECO:0000313" key="3">
    <source>
        <dbReference type="Proteomes" id="UP001186944"/>
    </source>
</evidence>
<name>A0AA89BPM9_PINIB</name>
<dbReference type="AlphaFoldDB" id="A0AA89BPM9"/>
<comment type="caution">
    <text evidence="2">The sequence shown here is derived from an EMBL/GenBank/DDBJ whole genome shotgun (WGS) entry which is preliminary data.</text>
</comment>
<protein>
    <submittedName>
        <fullName evidence="2">Uncharacterized protein</fullName>
    </submittedName>
</protein>
<gene>
    <name evidence="2" type="ORF">FSP39_019311</name>
</gene>
<sequence length="80" mass="9015">MLPGLKCLKVDMALIAPEHEEVVNSIIKDYENKMELSKSERSGSLTSGTPPSDDMRSRMMNRIKDTTSKANLSNIFTRKK</sequence>
<proteinExistence type="predicted"/>